<evidence type="ECO:0000313" key="3">
    <source>
        <dbReference type="Proteomes" id="UP000641646"/>
    </source>
</evidence>
<name>A0A926VM78_9CYAN</name>
<feature type="domain" description="M23ase beta-sheet core" evidence="1">
    <location>
        <begin position="211"/>
        <end position="309"/>
    </location>
</feature>
<dbReference type="CDD" id="cd12797">
    <property type="entry name" value="M23_peptidase"/>
    <property type="match status" value="1"/>
</dbReference>
<sequence>MSTIRLSRHFWKKIADLRFRGIAINFAQLKVLRRLTEPFALQIGLAFALTIAMLGTPARALQVEVAPANPKLGDTLVVFIQQNPEINSTPTVTAGDKTYQTFLVGSRFRAFVPTTPLEKPGSRLIRVTAGTEVQNLTVQVASRSFPTQRIRLSGGGTEPTQHELNRVSAFKRLVTPEKYWNGPFVAPNRGRISTVYGVRRYYNGVFANDYYHRGVDYAGGYGSPVVAPAGGRVALVGRVSEGFRLHGNTIGIDHGQGVTSIFLHLSRINVQEGDFVQAGQVIGAIGSTGASTGPHLHWGLYVNGDSVDPTPWRYQGIE</sequence>
<reference evidence="2" key="2">
    <citation type="submission" date="2020-08" db="EMBL/GenBank/DDBJ databases">
        <authorList>
            <person name="Chen M."/>
            <person name="Teng W."/>
            <person name="Zhao L."/>
            <person name="Hu C."/>
            <person name="Zhou Y."/>
            <person name="Han B."/>
            <person name="Song L."/>
            <person name="Shu W."/>
        </authorList>
    </citation>
    <scope>NUCLEOTIDE SEQUENCE</scope>
    <source>
        <strain evidence="2">FACHB-1375</strain>
    </source>
</reference>
<evidence type="ECO:0000259" key="1">
    <source>
        <dbReference type="Pfam" id="PF01551"/>
    </source>
</evidence>
<dbReference type="SUPFAM" id="SSF51261">
    <property type="entry name" value="Duplicated hybrid motif"/>
    <property type="match status" value="1"/>
</dbReference>
<organism evidence="2 3">
    <name type="scientific">Aerosakkonema funiforme FACHB-1375</name>
    <dbReference type="NCBI Taxonomy" id="2949571"/>
    <lineage>
        <taxon>Bacteria</taxon>
        <taxon>Bacillati</taxon>
        <taxon>Cyanobacteriota</taxon>
        <taxon>Cyanophyceae</taxon>
        <taxon>Oscillatoriophycideae</taxon>
        <taxon>Aerosakkonematales</taxon>
        <taxon>Aerosakkonemataceae</taxon>
        <taxon>Aerosakkonema</taxon>
    </lineage>
</organism>
<proteinExistence type="predicted"/>
<dbReference type="Gene3D" id="2.70.70.10">
    <property type="entry name" value="Glucose Permease (Domain IIA)"/>
    <property type="match status" value="1"/>
</dbReference>
<dbReference type="Proteomes" id="UP000641646">
    <property type="component" value="Unassembled WGS sequence"/>
</dbReference>
<dbReference type="GO" id="GO:0004222">
    <property type="term" value="F:metalloendopeptidase activity"/>
    <property type="evidence" value="ECO:0007669"/>
    <property type="project" value="TreeGrafter"/>
</dbReference>
<dbReference type="Pfam" id="PF01551">
    <property type="entry name" value="Peptidase_M23"/>
    <property type="match status" value="1"/>
</dbReference>
<dbReference type="PANTHER" id="PTHR21666:SF290">
    <property type="entry name" value="PEPTIDASE M23 DOMAIN PROTEIN"/>
    <property type="match status" value="1"/>
</dbReference>
<accession>A0A926VM78</accession>
<comment type="caution">
    <text evidence="2">The sequence shown here is derived from an EMBL/GenBank/DDBJ whole genome shotgun (WGS) entry which is preliminary data.</text>
</comment>
<dbReference type="EMBL" id="JACJPW010000222">
    <property type="protein sequence ID" value="MBD2186505.1"/>
    <property type="molecule type" value="Genomic_DNA"/>
</dbReference>
<dbReference type="InterPro" id="IPR011055">
    <property type="entry name" value="Dup_hybrid_motif"/>
</dbReference>
<protein>
    <submittedName>
        <fullName evidence="2">M23 family metallopeptidase</fullName>
    </submittedName>
</protein>
<gene>
    <name evidence="2" type="ORF">H6G03_36575</name>
</gene>
<evidence type="ECO:0000313" key="2">
    <source>
        <dbReference type="EMBL" id="MBD2186505.1"/>
    </source>
</evidence>
<keyword evidence="3" id="KW-1185">Reference proteome</keyword>
<dbReference type="InterPro" id="IPR050570">
    <property type="entry name" value="Cell_wall_metabolism_enzyme"/>
</dbReference>
<dbReference type="InterPro" id="IPR016047">
    <property type="entry name" value="M23ase_b-sheet_dom"/>
</dbReference>
<reference evidence="2" key="1">
    <citation type="journal article" date="2015" name="ISME J.">
        <title>Draft Genome Sequence of Streptomyces incarnatus NRRL8089, which Produces the Nucleoside Antibiotic Sinefungin.</title>
        <authorList>
            <person name="Oshima K."/>
            <person name="Hattori M."/>
            <person name="Shimizu H."/>
            <person name="Fukuda K."/>
            <person name="Nemoto M."/>
            <person name="Inagaki K."/>
            <person name="Tamura T."/>
        </authorList>
    </citation>
    <scope>NUCLEOTIDE SEQUENCE</scope>
    <source>
        <strain evidence="2">FACHB-1375</strain>
    </source>
</reference>
<dbReference type="RefSeq" id="WP_190475907.1">
    <property type="nucleotide sequence ID" value="NZ_JACJPW010000222.1"/>
</dbReference>
<dbReference type="PANTHER" id="PTHR21666">
    <property type="entry name" value="PEPTIDASE-RELATED"/>
    <property type="match status" value="1"/>
</dbReference>
<dbReference type="AlphaFoldDB" id="A0A926VM78"/>